<evidence type="ECO:0000313" key="3">
    <source>
        <dbReference type="Proteomes" id="UP000004478"/>
    </source>
</evidence>
<accession>K1LB80</accession>
<name>K1LB80_CECL9</name>
<dbReference type="OrthoDB" id="827934at2"/>
<organism evidence="2 3">
    <name type="scientific">Cecembia lonarensis (strain CCUG 58316 / KCTC 22772 / LW9)</name>
    <dbReference type="NCBI Taxonomy" id="1225176"/>
    <lineage>
        <taxon>Bacteria</taxon>
        <taxon>Pseudomonadati</taxon>
        <taxon>Bacteroidota</taxon>
        <taxon>Cytophagia</taxon>
        <taxon>Cytophagales</taxon>
        <taxon>Cyclobacteriaceae</taxon>
        <taxon>Cecembia</taxon>
    </lineage>
</organism>
<dbReference type="Proteomes" id="UP000004478">
    <property type="component" value="Unassembled WGS sequence"/>
</dbReference>
<dbReference type="RefSeq" id="WP_009186757.1">
    <property type="nucleotide sequence ID" value="NZ_AMGM01000104.1"/>
</dbReference>
<protein>
    <recommendedName>
        <fullName evidence="4">Secreted protein</fullName>
    </recommendedName>
</protein>
<dbReference type="AlphaFoldDB" id="K1LB80"/>
<evidence type="ECO:0000256" key="1">
    <source>
        <dbReference type="SAM" id="SignalP"/>
    </source>
</evidence>
<reference evidence="2 3" key="1">
    <citation type="journal article" date="2012" name="J. Bacteriol.">
        <title>Draft Genome Sequence of Cecembia lonarensis Strain LW9T, Isolated from Lonar Lake, a Haloalkaline Lake in India.</title>
        <authorList>
            <person name="Shivaji S."/>
            <person name="Ara S."/>
            <person name="Singh A."/>
            <person name="Pinnaka A.K."/>
        </authorList>
    </citation>
    <scope>NUCLEOTIDE SEQUENCE [LARGE SCALE GENOMIC DNA]</scope>
    <source>
        <strain evidence="2 3">LW9</strain>
    </source>
</reference>
<keyword evidence="1" id="KW-0732">Signal</keyword>
<gene>
    <name evidence="2" type="ORF">B879_03744</name>
</gene>
<comment type="caution">
    <text evidence="2">The sequence shown here is derived from an EMBL/GenBank/DDBJ whole genome shotgun (WGS) entry which is preliminary data.</text>
</comment>
<evidence type="ECO:0000313" key="2">
    <source>
        <dbReference type="EMBL" id="EKB47643.1"/>
    </source>
</evidence>
<feature type="signal peptide" evidence="1">
    <location>
        <begin position="1"/>
        <end position="23"/>
    </location>
</feature>
<dbReference type="EMBL" id="AMGM01000104">
    <property type="protein sequence ID" value="EKB47643.1"/>
    <property type="molecule type" value="Genomic_DNA"/>
</dbReference>
<sequence length="84" mass="9297">MKNQIKNLLRAGVFMLAAVFAFAFTKPMNPNQTVWGNDPIQGPVPVQLGSSQYECENNPSAQCLYEDEDLTMPITGSTGDFRLK</sequence>
<keyword evidence="3" id="KW-1185">Reference proteome</keyword>
<evidence type="ECO:0008006" key="4">
    <source>
        <dbReference type="Google" id="ProtNLM"/>
    </source>
</evidence>
<feature type="chain" id="PRO_5003847551" description="Secreted protein" evidence="1">
    <location>
        <begin position="24"/>
        <end position="84"/>
    </location>
</feature>
<proteinExistence type="predicted"/>